<organism evidence="1 2">
    <name type="scientific">Devosia salina</name>
    <dbReference type="NCBI Taxonomy" id="2860336"/>
    <lineage>
        <taxon>Bacteria</taxon>
        <taxon>Pseudomonadati</taxon>
        <taxon>Pseudomonadota</taxon>
        <taxon>Alphaproteobacteria</taxon>
        <taxon>Hyphomicrobiales</taxon>
        <taxon>Devosiaceae</taxon>
        <taxon>Devosia</taxon>
    </lineage>
</organism>
<dbReference type="SUPFAM" id="SSF52540">
    <property type="entry name" value="P-loop containing nucleoside triphosphate hydrolases"/>
    <property type="match status" value="1"/>
</dbReference>
<name>A0ABX8WH98_9HYPH</name>
<dbReference type="InterPro" id="IPR027417">
    <property type="entry name" value="P-loop_NTPase"/>
</dbReference>
<dbReference type="Proteomes" id="UP000825799">
    <property type="component" value="Chromosome"/>
</dbReference>
<dbReference type="RefSeq" id="WP_220304160.1">
    <property type="nucleotide sequence ID" value="NZ_CP080590.1"/>
</dbReference>
<gene>
    <name evidence="1" type="ORF">K1X15_13610</name>
</gene>
<dbReference type="EMBL" id="CP080590">
    <property type="protein sequence ID" value="QYO75665.1"/>
    <property type="molecule type" value="Genomic_DNA"/>
</dbReference>
<sequence length="140" mass="15230">MSMPRLIGICGNPGAGKSEVQRILRAPHGYEAADDGWPLRDFAIRHFGLTMEDVSTQFGKARWTSVTGARIQNRDILGRIGNALESAFGDHILPWLAVQSLDPDARYSFGSVRRDQGKVYKSLGGAWSTCGSTMTRACGS</sequence>
<proteinExistence type="predicted"/>
<protein>
    <submittedName>
        <fullName evidence="1">Uncharacterized protein</fullName>
    </submittedName>
</protein>
<keyword evidence="2" id="KW-1185">Reference proteome</keyword>
<dbReference type="Gene3D" id="3.40.50.300">
    <property type="entry name" value="P-loop containing nucleotide triphosphate hydrolases"/>
    <property type="match status" value="1"/>
</dbReference>
<evidence type="ECO:0000313" key="1">
    <source>
        <dbReference type="EMBL" id="QYO75665.1"/>
    </source>
</evidence>
<reference evidence="1 2" key="1">
    <citation type="submission" date="2021-08" db="EMBL/GenBank/DDBJ databases">
        <title>Devosia salina sp. nov., isolated from the South China Sea sediment.</title>
        <authorList>
            <person name="Zhou Z."/>
        </authorList>
    </citation>
    <scope>NUCLEOTIDE SEQUENCE [LARGE SCALE GENOMIC DNA]</scope>
    <source>
        <strain evidence="1 2">SCS-3</strain>
    </source>
</reference>
<accession>A0ABX8WH98</accession>
<evidence type="ECO:0000313" key="2">
    <source>
        <dbReference type="Proteomes" id="UP000825799"/>
    </source>
</evidence>